<gene>
    <name evidence="7" type="ORF">BDP27DRAFT_1393295</name>
</gene>
<evidence type="ECO:0000256" key="3">
    <source>
        <dbReference type="ARBA" id="ARBA00022643"/>
    </source>
</evidence>
<keyword evidence="5" id="KW-0812">Transmembrane</keyword>
<keyword evidence="3" id="KW-0288">FMN</keyword>
<keyword evidence="5" id="KW-0472">Membrane</keyword>
<dbReference type="AlphaFoldDB" id="A0A9P5PMT3"/>
<keyword evidence="5" id="KW-1133">Transmembrane helix</keyword>
<dbReference type="OrthoDB" id="1663137at2759"/>
<keyword evidence="4" id="KW-0560">Oxidoreductase</keyword>
<feature type="transmembrane region" description="Helical" evidence="5">
    <location>
        <begin position="477"/>
        <end position="494"/>
    </location>
</feature>
<dbReference type="InterPro" id="IPR001155">
    <property type="entry name" value="OxRdtase_FMN_N"/>
</dbReference>
<dbReference type="Pfam" id="PF00724">
    <property type="entry name" value="Oxidored_FMN"/>
    <property type="match status" value="1"/>
</dbReference>
<dbReference type="SUPFAM" id="SSF51395">
    <property type="entry name" value="FMN-linked oxidoreductases"/>
    <property type="match status" value="1"/>
</dbReference>
<accession>A0A9P5PMT3</accession>
<dbReference type="PANTHER" id="PTHR43656:SF2">
    <property type="entry name" value="BINDING OXIDOREDUCTASE, PUTATIVE (AFU_ORTHOLOGUE AFUA_2G08260)-RELATED"/>
    <property type="match status" value="1"/>
</dbReference>
<evidence type="ECO:0000256" key="1">
    <source>
        <dbReference type="ARBA" id="ARBA00005979"/>
    </source>
</evidence>
<dbReference type="Proteomes" id="UP000772434">
    <property type="component" value="Unassembled WGS sequence"/>
</dbReference>
<sequence>MERGKEELPESKKDSVLFSSLPLPCGKTISNRLVKVAMYEHLASIHGGPPNDYHYALYSAWSEHNWGMIITGNVIVSPDHLTLGRDILVPKVLTDATIEPFRRLASAIHGDRTRSSQILAIMQLNHAGRQSSNIIGGRPPFSSPLAPSALRFEQRSQGVLSDLFHNLLFQTPRAMSSSDIDSVLSDFVRGALLALKSGFDGVQLHVAHGYLLTQFLSPQANIRTDKYSYDSLLLLRSIVEAIREEVPANFVLGIKFNTSDYSLFDESKAKKAQEERAIAHLRQVASWKTVDFIEISGGNYENPEFMLSASSVASKNPRQAFFAEFSSKLMGELSSMSSSDENSDLPLILLTGGLRTPAHLYTALASNHAHLLGVGRSSVLCPSLPTVLKDRDASEVDLSHNLTPFNPEPDLTLGFTQRWPWSLIWMHVPKVSLIGAGVGMAWYVLMIRKLAKERRKQGGLQAVIAMWIWVDAQKHRGFVVCVAALLGLSLLVLLS</sequence>
<evidence type="ECO:0000256" key="5">
    <source>
        <dbReference type="SAM" id="Phobius"/>
    </source>
</evidence>
<evidence type="ECO:0000256" key="2">
    <source>
        <dbReference type="ARBA" id="ARBA00022630"/>
    </source>
</evidence>
<dbReference type="PANTHER" id="PTHR43656">
    <property type="entry name" value="BINDING OXIDOREDUCTASE, PUTATIVE (AFU_ORTHOLOGUE AFUA_2G08260)-RELATED"/>
    <property type="match status" value="1"/>
</dbReference>
<protein>
    <recommendedName>
        <fullName evidence="6">NADH:flavin oxidoreductase/NADH oxidase N-terminal domain-containing protein</fullName>
    </recommendedName>
</protein>
<feature type="transmembrane region" description="Helical" evidence="5">
    <location>
        <begin position="424"/>
        <end position="445"/>
    </location>
</feature>
<keyword evidence="8" id="KW-1185">Reference proteome</keyword>
<reference evidence="7" key="1">
    <citation type="submission" date="2020-11" db="EMBL/GenBank/DDBJ databases">
        <authorList>
            <consortium name="DOE Joint Genome Institute"/>
            <person name="Ahrendt S."/>
            <person name="Riley R."/>
            <person name="Andreopoulos W."/>
            <person name="Labutti K."/>
            <person name="Pangilinan J."/>
            <person name="Ruiz-Duenas F.J."/>
            <person name="Barrasa J.M."/>
            <person name="Sanchez-Garcia M."/>
            <person name="Camarero S."/>
            <person name="Miyauchi S."/>
            <person name="Serrano A."/>
            <person name="Linde D."/>
            <person name="Babiker R."/>
            <person name="Drula E."/>
            <person name="Ayuso-Fernandez I."/>
            <person name="Pacheco R."/>
            <person name="Padilla G."/>
            <person name="Ferreira P."/>
            <person name="Barriuso J."/>
            <person name="Kellner H."/>
            <person name="Castanera R."/>
            <person name="Alfaro M."/>
            <person name="Ramirez L."/>
            <person name="Pisabarro A.G."/>
            <person name="Kuo A."/>
            <person name="Tritt A."/>
            <person name="Lipzen A."/>
            <person name="He G."/>
            <person name="Yan M."/>
            <person name="Ng V."/>
            <person name="Cullen D."/>
            <person name="Martin F."/>
            <person name="Rosso M.-N."/>
            <person name="Henrissat B."/>
            <person name="Hibbett D."/>
            <person name="Martinez A.T."/>
            <person name="Grigoriev I.V."/>
        </authorList>
    </citation>
    <scope>NUCLEOTIDE SEQUENCE</scope>
    <source>
        <strain evidence="7">AH 40177</strain>
    </source>
</reference>
<comment type="similarity">
    <text evidence="1">Belongs to the NADH:flavin oxidoreductase/NADH oxidase family.</text>
</comment>
<keyword evidence="2" id="KW-0285">Flavoprotein</keyword>
<evidence type="ECO:0000256" key="4">
    <source>
        <dbReference type="ARBA" id="ARBA00023002"/>
    </source>
</evidence>
<evidence type="ECO:0000313" key="7">
    <source>
        <dbReference type="EMBL" id="KAF9066773.1"/>
    </source>
</evidence>
<dbReference type="GO" id="GO:0016491">
    <property type="term" value="F:oxidoreductase activity"/>
    <property type="evidence" value="ECO:0007669"/>
    <property type="project" value="UniProtKB-KW"/>
</dbReference>
<name>A0A9P5PMT3_9AGAR</name>
<comment type="caution">
    <text evidence="7">The sequence shown here is derived from an EMBL/GenBank/DDBJ whole genome shotgun (WGS) entry which is preliminary data.</text>
</comment>
<dbReference type="Gene3D" id="3.20.20.70">
    <property type="entry name" value="Aldolase class I"/>
    <property type="match status" value="1"/>
</dbReference>
<dbReference type="InterPro" id="IPR051799">
    <property type="entry name" value="NADH_flavin_oxidoreductase"/>
</dbReference>
<proteinExistence type="inferred from homology"/>
<dbReference type="GO" id="GO:0010181">
    <property type="term" value="F:FMN binding"/>
    <property type="evidence" value="ECO:0007669"/>
    <property type="project" value="InterPro"/>
</dbReference>
<feature type="domain" description="NADH:flavin oxidoreductase/NADH oxidase N-terminal" evidence="6">
    <location>
        <begin position="27"/>
        <end position="389"/>
    </location>
</feature>
<dbReference type="InterPro" id="IPR013785">
    <property type="entry name" value="Aldolase_TIM"/>
</dbReference>
<dbReference type="EMBL" id="JADNRY010000082">
    <property type="protein sequence ID" value="KAF9066773.1"/>
    <property type="molecule type" value="Genomic_DNA"/>
</dbReference>
<organism evidence="7 8">
    <name type="scientific">Rhodocollybia butyracea</name>
    <dbReference type="NCBI Taxonomy" id="206335"/>
    <lineage>
        <taxon>Eukaryota</taxon>
        <taxon>Fungi</taxon>
        <taxon>Dikarya</taxon>
        <taxon>Basidiomycota</taxon>
        <taxon>Agaricomycotina</taxon>
        <taxon>Agaricomycetes</taxon>
        <taxon>Agaricomycetidae</taxon>
        <taxon>Agaricales</taxon>
        <taxon>Marasmiineae</taxon>
        <taxon>Omphalotaceae</taxon>
        <taxon>Rhodocollybia</taxon>
    </lineage>
</organism>
<evidence type="ECO:0000259" key="6">
    <source>
        <dbReference type="Pfam" id="PF00724"/>
    </source>
</evidence>
<evidence type="ECO:0000313" key="8">
    <source>
        <dbReference type="Proteomes" id="UP000772434"/>
    </source>
</evidence>